<keyword evidence="3" id="KW-0732">Signal</keyword>
<dbReference type="PANTHER" id="PTHR33420:SF3">
    <property type="entry name" value="FIMBRIAL SUBUNIT ELFA"/>
    <property type="match status" value="1"/>
</dbReference>
<protein>
    <submittedName>
        <fullName evidence="6">Fimbrial protein</fullName>
    </submittedName>
</protein>
<comment type="similarity">
    <text evidence="2">Belongs to the fimbrial protein family.</text>
</comment>
<gene>
    <name evidence="6" type="ORF">M5S13_10900</name>
</gene>
<dbReference type="PANTHER" id="PTHR33420">
    <property type="entry name" value="FIMBRIAL SUBUNIT ELFA-RELATED"/>
    <property type="match status" value="1"/>
</dbReference>
<dbReference type="InterPro" id="IPR050263">
    <property type="entry name" value="Bact_Fimbrial_Adh_Pro"/>
</dbReference>
<evidence type="ECO:0000259" key="5">
    <source>
        <dbReference type="Pfam" id="PF00419"/>
    </source>
</evidence>
<dbReference type="InterPro" id="IPR008966">
    <property type="entry name" value="Adhesion_dom_sf"/>
</dbReference>
<organism evidence="6 7">
    <name type="scientific">Avibacterium paragallinarum</name>
    <name type="common">Haemophilus gallinarum</name>
    <dbReference type="NCBI Taxonomy" id="728"/>
    <lineage>
        <taxon>Bacteria</taxon>
        <taxon>Pseudomonadati</taxon>
        <taxon>Pseudomonadota</taxon>
        <taxon>Gammaproteobacteria</taxon>
        <taxon>Pasteurellales</taxon>
        <taxon>Pasteurellaceae</taxon>
        <taxon>Avibacterium</taxon>
    </lineage>
</organism>
<dbReference type="SUPFAM" id="SSF49401">
    <property type="entry name" value="Bacterial adhesins"/>
    <property type="match status" value="1"/>
</dbReference>
<dbReference type="InterPro" id="IPR000259">
    <property type="entry name" value="Adhesion_dom_fimbrial"/>
</dbReference>
<name>A0ABU7QK92_AVIPA</name>
<sequence length="363" mass="41535">MKKIIVYGCWLFFFMLWGIKNVFASGTIYVDGIAIGVPSDRFNNPNSMVENTISDIFVGTPNPQGNTGAIYLSGRVPFKQLCNNTNADYGGWHYVEVKFHPYSGSLDSYFDTTLFVDTREIEGTEPGQLVKGNWGFSHIYFNVKLTLKDDVYYKMSEQTISPDNKIMIMTMFCRNTNIQGNFSDQAQFHNKFTAFRVKVNKPIDFSLNRTCTIVDQQQIVNLRTVLLKELEPTNSLVKGGNFNIKLDCNLAKVNSAYISFADGLVPTQIEKDFLVTQRNNTMIRDIGMKIKDSEDGQFLKFNNLPKNNMMFVNEFKNARNTKLFGQDIQGKQVNHNYEVYYFNRGGATVGKVKAKLLYNIYYH</sequence>
<dbReference type="Pfam" id="PF00419">
    <property type="entry name" value="Fimbrial"/>
    <property type="match status" value="1"/>
</dbReference>
<evidence type="ECO:0000313" key="6">
    <source>
        <dbReference type="EMBL" id="MEE6042376.1"/>
    </source>
</evidence>
<feature type="domain" description="Fimbrial-type adhesion" evidence="5">
    <location>
        <begin position="207"/>
        <end position="362"/>
    </location>
</feature>
<dbReference type="RefSeq" id="WP_222593810.1">
    <property type="nucleotide sequence ID" value="NZ_CP081939.1"/>
</dbReference>
<dbReference type="Gene3D" id="2.60.40.1090">
    <property type="entry name" value="Fimbrial-type adhesion domain"/>
    <property type="match status" value="1"/>
</dbReference>
<keyword evidence="4" id="KW-0281">Fimbrium</keyword>
<accession>A0ABU7QK92</accession>
<proteinExistence type="inferred from homology"/>
<comment type="caution">
    <text evidence="6">The sequence shown here is derived from an EMBL/GenBank/DDBJ whole genome shotgun (WGS) entry which is preliminary data.</text>
</comment>
<evidence type="ECO:0000256" key="1">
    <source>
        <dbReference type="ARBA" id="ARBA00004561"/>
    </source>
</evidence>
<evidence type="ECO:0000256" key="2">
    <source>
        <dbReference type="ARBA" id="ARBA00006671"/>
    </source>
</evidence>
<comment type="subcellular location">
    <subcellularLocation>
        <location evidence="1">Fimbrium</location>
    </subcellularLocation>
</comment>
<dbReference type="Proteomes" id="UP001347884">
    <property type="component" value="Unassembled WGS sequence"/>
</dbReference>
<dbReference type="InterPro" id="IPR036937">
    <property type="entry name" value="Adhesion_dom_fimbrial_sf"/>
</dbReference>
<dbReference type="EMBL" id="JAMDKF010000030">
    <property type="protein sequence ID" value="MEE6042376.1"/>
    <property type="molecule type" value="Genomic_DNA"/>
</dbReference>
<keyword evidence="7" id="KW-1185">Reference proteome</keyword>
<evidence type="ECO:0000313" key="7">
    <source>
        <dbReference type="Proteomes" id="UP001347884"/>
    </source>
</evidence>
<reference evidence="6 7" key="1">
    <citation type="journal article" date="2022" name="Front. Microbiol.">
        <title>Commensal bacteria contribute to the growth of multidrug-resistant Avibacterium paragallinarum in chickens.</title>
        <authorList>
            <person name="Zhu J."/>
            <person name="Chen Y."/>
            <person name="Wu Y."/>
            <person name="Wang Y."/>
            <person name="Zhu K."/>
        </authorList>
    </citation>
    <scope>NUCLEOTIDE SEQUENCE [LARGE SCALE GENOMIC DNA]</scope>
    <source>
        <strain evidence="6 7">AV25</strain>
    </source>
</reference>
<evidence type="ECO:0000256" key="4">
    <source>
        <dbReference type="ARBA" id="ARBA00023263"/>
    </source>
</evidence>
<evidence type="ECO:0000256" key="3">
    <source>
        <dbReference type="ARBA" id="ARBA00022729"/>
    </source>
</evidence>